<dbReference type="VEuPathDB" id="FungiDB:GGTG_13929"/>
<reference evidence="2" key="2">
    <citation type="submission" date="2010-07" db="EMBL/GenBank/DDBJ databases">
        <authorList>
            <consortium name="The Broad Institute Genome Sequencing Platform"/>
            <consortium name="Broad Institute Genome Sequencing Center for Infectious Disease"/>
            <person name="Ma L.-J."/>
            <person name="Dead R."/>
            <person name="Young S."/>
            <person name="Zeng Q."/>
            <person name="Koehrsen M."/>
            <person name="Alvarado L."/>
            <person name="Berlin A."/>
            <person name="Chapman S.B."/>
            <person name="Chen Z."/>
            <person name="Freedman E."/>
            <person name="Gellesch M."/>
            <person name="Goldberg J."/>
            <person name="Griggs A."/>
            <person name="Gujja S."/>
            <person name="Heilman E.R."/>
            <person name="Heiman D."/>
            <person name="Hepburn T."/>
            <person name="Howarth C."/>
            <person name="Jen D."/>
            <person name="Larson L."/>
            <person name="Mehta T."/>
            <person name="Neiman D."/>
            <person name="Pearson M."/>
            <person name="Roberts A."/>
            <person name="Saif S."/>
            <person name="Shea T."/>
            <person name="Shenoy N."/>
            <person name="Sisk P."/>
            <person name="Stolte C."/>
            <person name="Sykes S."/>
            <person name="Walk T."/>
            <person name="White J."/>
            <person name="Yandava C."/>
            <person name="Haas B."/>
            <person name="Nusbaum C."/>
            <person name="Birren B."/>
        </authorList>
    </citation>
    <scope>NUCLEOTIDE SEQUENCE</scope>
    <source>
        <strain evidence="2">R3-111a-1</strain>
    </source>
</reference>
<evidence type="ECO:0000313" key="4">
    <source>
        <dbReference type="Proteomes" id="UP000006039"/>
    </source>
</evidence>
<dbReference type="EMBL" id="GL385475">
    <property type="protein sequence ID" value="EJT68499.1"/>
    <property type="molecule type" value="Genomic_DNA"/>
</dbReference>
<protein>
    <submittedName>
        <fullName evidence="2 3">Uncharacterized protein</fullName>
    </submittedName>
</protein>
<dbReference type="EMBL" id="GL385475">
    <property type="protein sequence ID" value="EJT68500.1"/>
    <property type="molecule type" value="Genomic_DNA"/>
</dbReference>
<reference evidence="4" key="1">
    <citation type="submission" date="2010-07" db="EMBL/GenBank/DDBJ databases">
        <title>The genome sequence of Gaeumannomyces graminis var. tritici strain R3-111a-1.</title>
        <authorList>
            <consortium name="The Broad Institute Genome Sequencing Platform"/>
            <person name="Ma L.-J."/>
            <person name="Dead R."/>
            <person name="Young S."/>
            <person name="Zeng Q."/>
            <person name="Koehrsen M."/>
            <person name="Alvarado L."/>
            <person name="Berlin A."/>
            <person name="Chapman S.B."/>
            <person name="Chen Z."/>
            <person name="Freedman E."/>
            <person name="Gellesch M."/>
            <person name="Goldberg J."/>
            <person name="Griggs A."/>
            <person name="Gujja S."/>
            <person name="Heilman E.R."/>
            <person name="Heiman D."/>
            <person name="Hepburn T."/>
            <person name="Howarth C."/>
            <person name="Jen D."/>
            <person name="Larson L."/>
            <person name="Mehta T."/>
            <person name="Neiman D."/>
            <person name="Pearson M."/>
            <person name="Roberts A."/>
            <person name="Saif S."/>
            <person name="Shea T."/>
            <person name="Shenoy N."/>
            <person name="Sisk P."/>
            <person name="Stolte C."/>
            <person name="Sykes S."/>
            <person name="Walk T."/>
            <person name="White J."/>
            <person name="Yandava C."/>
            <person name="Haas B."/>
            <person name="Nusbaum C."/>
            <person name="Birren B."/>
        </authorList>
    </citation>
    <scope>NUCLEOTIDE SEQUENCE [LARGE SCALE GENOMIC DNA]</scope>
    <source>
        <strain evidence="4">R3-111a-1</strain>
    </source>
</reference>
<reference evidence="3" key="5">
    <citation type="submission" date="2018-04" db="UniProtKB">
        <authorList>
            <consortium name="EnsemblFungi"/>
        </authorList>
    </citation>
    <scope>IDENTIFICATION</scope>
    <source>
        <strain evidence="3">R3-111a-1</strain>
    </source>
</reference>
<reference evidence="3" key="4">
    <citation type="journal article" date="2015" name="G3 (Bethesda)">
        <title>Genome sequences of three phytopathogenic species of the Magnaporthaceae family of fungi.</title>
        <authorList>
            <person name="Okagaki L.H."/>
            <person name="Nunes C.C."/>
            <person name="Sailsbery J."/>
            <person name="Clay B."/>
            <person name="Brown D."/>
            <person name="John T."/>
            <person name="Oh Y."/>
            <person name="Young N."/>
            <person name="Fitzgerald M."/>
            <person name="Haas B.J."/>
            <person name="Zeng Q."/>
            <person name="Young S."/>
            <person name="Adiconis X."/>
            <person name="Fan L."/>
            <person name="Levin J.Z."/>
            <person name="Mitchell T.K."/>
            <person name="Okubara P.A."/>
            <person name="Farman M.L."/>
            <person name="Kohn L.M."/>
            <person name="Birren B."/>
            <person name="Ma L.-J."/>
            <person name="Dean R.A."/>
        </authorList>
    </citation>
    <scope>NUCLEOTIDE SEQUENCE</scope>
    <source>
        <strain evidence="3">R3-111a-1</strain>
    </source>
</reference>
<evidence type="ECO:0000313" key="2">
    <source>
        <dbReference type="EMBL" id="EJT68499.1"/>
    </source>
</evidence>
<reference evidence="2" key="3">
    <citation type="submission" date="2010-09" db="EMBL/GenBank/DDBJ databases">
        <title>Annotation of Gaeumannomyces graminis var. tritici R3-111a-1.</title>
        <authorList>
            <consortium name="The Broad Institute Genome Sequencing Platform"/>
            <person name="Ma L.-J."/>
            <person name="Dead R."/>
            <person name="Young S.K."/>
            <person name="Zeng Q."/>
            <person name="Gargeya S."/>
            <person name="Fitzgerald M."/>
            <person name="Haas B."/>
            <person name="Abouelleil A."/>
            <person name="Alvarado L."/>
            <person name="Arachchi H.M."/>
            <person name="Berlin A."/>
            <person name="Brown A."/>
            <person name="Chapman S.B."/>
            <person name="Chen Z."/>
            <person name="Dunbar C."/>
            <person name="Freedman E."/>
            <person name="Gearin G."/>
            <person name="Gellesch M."/>
            <person name="Goldberg J."/>
            <person name="Griggs A."/>
            <person name="Gujja S."/>
            <person name="Heiman D."/>
            <person name="Howarth C."/>
            <person name="Larson L."/>
            <person name="Lui A."/>
            <person name="MacDonald P.J.P."/>
            <person name="Mehta T."/>
            <person name="Montmayeur A."/>
            <person name="Murphy C."/>
            <person name="Neiman D."/>
            <person name="Pearson M."/>
            <person name="Priest M."/>
            <person name="Roberts A."/>
            <person name="Saif S."/>
            <person name="Shea T."/>
            <person name="Shenoy N."/>
            <person name="Sisk P."/>
            <person name="Stolte C."/>
            <person name="Sykes S."/>
            <person name="Yandava C."/>
            <person name="Wortman J."/>
            <person name="Nusbaum C."/>
            <person name="Birren B."/>
        </authorList>
    </citation>
    <scope>NUCLEOTIDE SEQUENCE</scope>
    <source>
        <strain evidence="2">R3-111a-1</strain>
    </source>
</reference>
<name>J3PK79_GAET3</name>
<feature type="region of interest" description="Disordered" evidence="1">
    <location>
        <begin position="1"/>
        <end position="41"/>
    </location>
</feature>
<dbReference type="EnsemblFungi" id="EJT68500">
    <property type="protein sequence ID" value="EJT68500"/>
    <property type="gene ID" value="GGTG_13929"/>
</dbReference>
<dbReference type="GeneID" id="20354387"/>
<proteinExistence type="predicted"/>
<feature type="compositionally biased region" description="Basic residues" evidence="1">
    <location>
        <begin position="137"/>
        <end position="148"/>
    </location>
</feature>
<feature type="region of interest" description="Disordered" evidence="1">
    <location>
        <begin position="64"/>
        <end position="161"/>
    </location>
</feature>
<dbReference type="AlphaFoldDB" id="J3PK79"/>
<evidence type="ECO:0000313" key="3">
    <source>
        <dbReference type="EnsemblFungi" id="EJT68499"/>
    </source>
</evidence>
<dbReference type="EnsemblFungi" id="EJT68499">
    <property type="protein sequence ID" value="EJT68499"/>
    <property type="gene ID" value="GGTG_13929"/>
</dbReference>
<dbReference type="HOGENOM" id="CLU_1562965_0_0_1"/>
<accession>J3PK79</accession>
<organism evidence="2">
    <name type="scientific">Gaeumannomyces tritici (strain R3-111a-1)</name>
    <name type="common">Wheat and barley take-all root rot fungus</name>
    <name type="synonym">Gaeumannomyces graminis var. tritici</name>
    <dbReference type="NCBI Taxonomy" id="644352"/>
    <lineage>
        <taxon>Eukaryota</taxon>
        <taxon>Fungi</taxon>
        <taxon>Dikarya</taxon>
        <taxon>Ascomycota</taxon>
        <taxon>Pezizomycotina</taxon>
        <taxon>Sordariomycetes</taxon>
        <taxon>Sordariomycetidae</taxon>
        <taxon>Magnaporthales</taxon>
        <taxon>Magnaporthaceae</taxon>
        <taxon>Gaeumannomyces</taxon>
    </lineage>
</organism>
<evidence type="ECO:0000256" key="1">
    <source>
        <dbReference type="SAM" id="MobiDB-lite"/>
    </source>
</evidence>
<dbReference type="RefSeq" id="XP_009230117.1">
    <property type="nucleotide sequence ID" value="XM_009231853.1"/>
</dbReference>
<gene>
    <name evidence="3" type="primary">20354387</name>
    <name evidence="2" type="ORF">GGTG_13929</name>
</gene>
<dbReference type="RefSeq" id="XP_009230118.1">
    <property type="nucleotide sequence ID" value="XM_009231854.1"/>
</dbReference>
<feature type="compositionally biased region" description="Low complexity" evidence="1">
    <location>
        <begin position="23"/>
        <end position="32"/>
    </location>
</feature>
<keyword evidence="4" id="KW-1185">Reference proteome</keyword>
<dbReference type="Proteomes" id="UP000006039">
    <property type="component" value="Unassembled WGS sequence"/>
</dbReference>
<sequence>MLTINPQDPEMLLGQGPPGSILSVPDPASDDPYSPPPADAIASGLAPFPYVNPAEIFCQERHDTPLQMYGSPGGDGGSNSDPAGLTNDMAQIALGGDFLGAGHDGKEDNVDLPLPNSDVALPPAPTSPHDPPLDGGKKKRIKLVTHKQRTSEASDGTAEPPKKKIILILKI</sequence>